<dbReference type="CDD" id="cd02440">
    <property type="entry name" value="AdoMet_MTases"/>
    <property type="match status" value="1"/>
</dbReference>
<dbReference type="EC" id="2.1.1.-" evidence="4"/>
<evidence type="ECO:0000313" key="6">
    <source>
        <dbReference type="EMBL" id="MDQ0214006.1"/>
    </source>
</evidence>
<dbReference type="Gene3D" id="3.40.50.150">
    <property type="entry name" value="Vaccinia Virus protein VP39"/>
    <property type="match status" value="1"/>
</dbReference>
<dbReference type="EMBL" id="JAUSUC010000003">
    <property type="protein sequence ID" value="MDQ0214006.1"/>
    <property type="molecule type" value="Genomic_DNA"/>
</dbReference>
<accession>A0AAJ1WJD2</accession>
<feature type="binding site" evidence="4">
    <location>
        <position position="98"/>
    </location>
    <ligand>
        <name>S-adenosyl-L-methionine</name>
        <dbReference type="ChEBI" id="CHEBI:59789"/>
    </ligand>
</feature>
<dbReference type="GO" id="GO:0032259">
    <property type="term" value="P:methylation"/>
    <property type="evidence" value="ECO:0007669"/>
    <property type="project" value="UniProtKB-KW"/>
</dbReference>
<name>A0AAJ1WJD2_9BACI</name>
<comment type="function">
    <text evidence="4">Could be a S-adenosyl-L-methionine-dependent methyltransferase.</text>
</comment>
<feature type="binding site" evidence="4">
    <location>
        <position position="75"/>
    </location>
    <ligand>
        <name>S-adenosyl-L-methionine</name>
        <dbReference type="ChEBI" id="CHEBI:59789"/>
    </ligand>
</feature>
<dbReference type="HAMAP" id="MF_02100">
    <property type="entry name" value="Methyltr_YrrT"/>
    <property type="match status" value="1"/>
</dbReference>
<sequence length="213" mass="24161">MGREFLEIFEEWADSYDDTVAEDSENEYSEVFKGYRSILNRVAELSNGHVLEFGSGTGNLTEILMKKGHNITAIEPSEAMREIARKKLAGKVPILDGDFLHFPAVDSIHTIVSTYAFHHLTDQEKEIAIAKYAKLLKPGGKVVFGDTMYPSKEAYEQAIKEAKSSGCLALAKDLQSEYYSTIPFLQMILEKNGFSVTFKRWNKFVWIMDSIKR</sequence>
<dbReference type="RefSeq" id="WP_307256010.1">
    <property type="nucleotide sequence ID" value="NZ_JAUSUC010000003.1"/>
</dbReference>
<dbReference type="InterPro" id="IPR029063">
    <property type="entry name" value="SAM-dependent_MTases_sf"/>
</dbReference>
<keyword evidence="1 4" id="KW-0489">Methyltransferase</keyword>
<dbReference type="InterPro" id="IPR023553">
    <property type="entry name" value="Uncharacterised_MeTfrase_YrrT"/>
</dbReference>
<feature type="domain" description="Methyltransferase" evidence="5">
    <location>
        <begin position="50"/>
        <end position="140"/>
    </location>
</feature>
<protein>
    <recommendedName>
        <fullName evidence="4">Uncharacterized methyltransferase J2S13_000401</fullName>
        <ecNumber evidence="4">2.1.1.-</ecNumber>
    </recommendedName>
</protein>
<reference evidence="6" key="1">
    <citation type="submission" date="2023-07" db="EMBL/GenBank/DDBJ databases">
        <title>Genomic Encyclopedia of Type Strains, Phase IV (KMG-IV): sequencing the most valuable type-strain genomes for metagenomic binning, comparative biology and taxonomic classification.</title>
        <authorList>
            <person name="Goeker M."/>
        </authorList>
    </citation>
    <scope>NUCLEOTIDE SEQUENCE</scope>
    <source>
        <strain evidence="6">DSM 23947</strain>
    </source>
</reference>
<evidence type="ECO:0000256" key="4">
    <source>
        <dbReference type="HAMAP-Rule" id="MF_02100"/>
    </source>
</evidence>
<dbReference type="PANTHER" id="PTHR43861">
    <property type="entry name" value="TRANS-ACONITATE 2-METHYLTRANSFERASE-RELATED"/>
    <property type="match status" value="1"/>
</dbReference>
<gene>
    <name evidence="6" type="ORF">J2S13_000401</name>
</gene>
<dbReference type="Pfam" id="PF13649">
    <property type="entry name" value="Methyltransf_25"/>
    <property type="match status" value="1"/>
</dbReference>
<dbReference type="GO" id="GO:0008757">
    <property type="term" value="F:S-adenosylmethionine-dependent methyltransferase activity"/>
    <property type="evidence" value="ECO:0007669"/>
    <property type="project" value="UniProtKB-UniRule"/>
</dbReference>
<evidence type="ECO:0000313" key="7">
    <source>
        <dbReference type="Proteomes" id="UP001237207"/>
    </source>
</evidence>
<keyword evidence="7" id="KW-1185">Reference proteome</keyword>
<dbReference type="SUPFAM" id="SSF53335">
    <property type="entry name" value="S-adenosyl-L-methionine-dependent methyltransferases"/>
    <property type="match status" value="1"/>
</dbReference>
<proteinExistence type="inferred from homology"/>
<keyword evidence="3 4" id="KW-0949">S-adenosyl-L-methionine</keyword>
<keyword evidence="2 4" id="KW-0808">Transferase</keyword>
<evidence type="ECO:0000256" key="1">
    <source>
        <dbReference type="ARBA" id="ARBA00022603"/>
    </source>
</evidence>
<dbReference type="AlphaFoldDB" id="A0AAJ1WJD2"/>
<organism evidence="6 7">
    <name type="scientific">Oikeobacillus pervagus</name>
    <dbReference type="NCBI Taxonomy" id="1325931"/>
    <lineage>
        <taxon>Bacteria</taxon>
        <taxon>Bacillati</taxon>
        <taxon>Bacillota</taxon>
        <taxon>Bacilli</taxon>
        <taxon>Bacillales</taxon>
        <taxon>Bacillaceae</taxon>
        <taxon>Oikeobacillus</taxon>
    </lineage>
</organism>
<dbReference type="InterPro" id="IPR041698">
    <property type="entry name" value="Methyltransf_25"/>
</dbReference>
<comment type="similarity">
    <text evidence="4">Belongs to the methyltransferase superfamily. YrrT family.</text>
</comment>
<comment type="caution">
    <text evidence="6">The sequence shown here is derived from an EMBL/GenBank/DDBJ whole genome shotgun (WGS) entry which is preliminary data.</text>
</comment>
<evidence type="ECO:0000256" key="3">
    <source>
        <dbReference type="ARBA" id="ARBA00022691"/>
    </source>
</evidence>
<feature type="binding site" evidence="4">
    <location>
        <position position="54"/>
    </location>
    <ligand>
        <name>S-adenosyl-L-methionine</name>
        <dbReference type="ChEBI" id="CHEBI:59789"/>
    </ligand>
</feature>
<dbReference type="Proteomes" id="UP001237207">
    <property type="component" value="Unassembled WGS sequence"/>
</dbReference>
<evidence type="ECO:0000256" key="2">
    <source>
        <dbReference type="ARBA" id="ARBA00022679"/>
    </source>
</evidence>
<evidence type="ECO:0000259" key="5">
    <source>
        <dbReference type="Pfam" id="PF13649"/>
    </source>
</evidence>